<gene>
    <name evidence="11" type="ORF">GCM10011501_27190</name>
</gene>
<evidence type="ECO:0000256" key="6">
    <source>
        <dbReference type="ARBA" id="ARBA00029447"/>
    </source>
</evidence>
<evidence type="ECO:0000256" key="7">
    <source>
        <dbReference type="PROSITE-ProRule" id="PRU00284"/>
    </source>
</evidence>
<dbReference type="InterPro" id="IPR004089">
    <property type="entry name" value="MCPsignal_dom"/>
</dbReference>
<proteinExistence type="inferred from homology"/>
<dbReference type="PROSITE" id="PS50111">
    <property type="entry name" value="CHEMOTAXIS_TRANSDUC_2"/>
    <property type="match status" value="1"/>
</dbReference>
<evidence type="ECO:0000259" key="9">
    <source>
        <dbReference type="PROSITE" id="PS50111"/>
    </source>
</evidence>
<keyword evidence="4 8" id="KW-0472">Membrane</keyword>
<dbReference type="Proteomes" id="UP000626370">
    <property type="component" value="Unassembled WGS sequence"/>
</dbReference>
<dbReference type="SMART" id="SM00304">
    <property type="entry name" value="HAMP"/>
    <property type="match status" value="1"/>
</dbReference>
<dbReference type="SUPFAM" id="SSF58104">
    <property type="entry name" value="Methyl-accepting chemotaxis protein (MCP) signaling domain"/>
    <property type="match status" value="1"/>
</dbReference>
<dbReference type="InterPro" id="IPR004090">
    <property type="entry name" value="Chemotax_Me-accpt_rcpt"/>
</dbReference>
<dbReference type="Pfam" id="PF00672">
    <property type="entry name" value="HAMP"/>
    <property type="match status" value="1"/>
</dbReference>
<evidence type="ECO:0000256" key="2">
    <source>
        <dbReference type="ARBA" id="ARBA00022692"/>
    </source>
</evidence>
<dbReference type="InterPro" id="IPR003660">
    <property type="entry name" value="HAMP_dom"/>
</dbReference>
<feature type="transmembrane region" description="Helical" evidence="8">
    <location>
        <begin position="12"/>
        <end position="32"/>
    </location>
</feature>
<evidence type="ECO:0000256" key="5">
    <source>
        <dbReference type="ARBA" id="ARBA00023224"/>
    </source>
</evidence>
<protein>
    <submittedName>
        <fullName evidence="11">Chemotaxis transducer</fullName>
    </submittedName>
</protein>
<keyword evidence="5 7" id="KW-0807">Transducer</keyword>
<comment type="subcellular location">
    <subcellularLocation>
        <location evidence="1">Membrane</location>
        <topology evidence="1">Multi-pass membrane protein</topology>
    </subcellularLocation>
</comment>
<comment type="similarity">
    <text evidence="6">Belongs to the methyl-accepting chemotaxis (MCP) protein family.</text>
</comment>
<dbReference type="PANTHER" id="PTHR32089">
    <property type="entry name" value="METHYL-ACCEPTING CHEMOTAXIS PROTEIN MCPB"/>
    <property type="match status" value="1"/>
</dbReference>
<evidence type="ECO:0000256" key="8">
    <source>
        <dbReference type="SAM" id="Phobius"/>
    </source>
</evidence>
<evidence type="ECO:0000313" key="11">
    <source>
        <dbReference type="EMBL" id="GHE96116.1"/>
    </source>
</evidence>
<dbReference type="PROSITE" id="PS50885">
    <property type="entry name" value="HAMP"/>
    <property type="match status" value="1"/>
</dbReference>
<keyword evidence="2 8" id="KW-0812">Transmembrane</keyword>
<name>A0ABQ3J1Q2_9GAMM</name>
<evidence type="ECO:0000259" key="10">
    <source>
        <dbReference type="PROSITE" id="PS50885"/>
    </source>
</evidence>
<dbReference type="SMART" id="SM00283">
    <property type="entry name" value="MA"/>
    <property type="match status" value="1"/>
</dbReference>
<evidence type="ECO:0000256" key="4">
    <source>
        <dbReference type="ARBA" id="ARBA00023136"/>
    </source>
</evidence>
<comment type="caution">
    <text evidence="11">The sequence shown here is derived from an EMBL/GenBank/DDBJ whole genome shotgun (WGS) entry which is preliminary data.</text>
</comment>
<evidence type="ECO:0000256" key="3">
    <source>
        <dbReference type="ARBA" id="ARBA00022989"/>
    </source>
</evidence>
<evidence type="ECO:0000313" key="12">
    <source>
        <dbReference type="Proteomes" id="UP000626370"/>
    </source>
</evidence>
<keyword evidence="3 8" id="KW-1133">Transmembrane helix</keyword>
<organism evidence="11 12">
    <name type="scientific">Thalassotalea profundi</name>
    <dbReference type="NCBI Taxonomy" id="2036687"/>
    <lineage>
        <taxon>Bacteria</taxon>
        <taxon>Pseudomonadati</taxon>
        <taxon>Pseudomonadota</taxon>
        <taxon>Gammaproteobacteria</taxon>
        <taxon>Alteromonadales</taxon>
        <taxon>Colwelliaceae</taxon>
        <taxon>Thalassotalea</taxon>
    </lineage>
</organism>
<keyword evidence="12" id="KW-1185">Reference proteome</keyword>
<dbReference type="Gene3D" id="1.10.287.950">
    <property type="entry name" value="Methyl-accepting chemotaxis protein"/>
    <property type="match status" value="1"/>
</dbReference>
<feature type="domain" description="HAMP" evidence="10">
    <location>
        <begin position="212"/>
        <end position="266"/>
    </location>
</feature>
<reference evidence="12" key="1">
    <citation type="journal article" date="2019" name="Int. J. Syst. Evol. Microbiol.">
        <title>The Global Catalogue of Microorganisms (GCM) 10K type strain sequencing project: providing services to taxonomists for standard genome sequencing and annotation.</title>
        <authorList>
            <consortium name="The Broad Institute Genomics Platform"/>
            <consortium name="The Broad Institute Genome Sequencing Center for Infectious Disease"/>
            <person name="Wu L."/>
            <person name="Ma J."/>
        </authorList>
    </citation>
    <scope>NUCLEOTIDE SEQUENCE [LARGE SCALE GENOMIC DNA]</scope>
    <source>
        <strain evidence="12">CGMCC 1.15922</strain>
    </source>
</reference>
<dbReference type="Pfam" id="PF00015">
    <property type="entry name" value="MCPsignal"/>
    <property type="match status" value="1"/>
</dbReference>
<feature type="transmembrane region" description="Helical" evidence="8">
    <location>
        <begin position="190"/>
        <end position="210"/>
    </location>
</feature>
<sequence>MNFNSIRVRYTAAFGIIAIFFIVLVLMNFNLINKTQSGMNLFGQTFNPGISAILNADRDLYQARVAELQAISSEGNTEQINQNFADFKENAQQAFDRMQKYNQLLSVFPDVASSLSGFKASYDQWVVSSTEVFNLIKRGEIAQAKALSNGESNTLFEELRVFYNLAGEIADKKSAVIHQETLEVVDRGQFILTIVSIIVIILTVTLGIFAPKTMADALENLSAKLSALNTSDGDLTKRINSKRKDEIGDVANNFDNFIDGLAQLINSIVTQSNAVIDGVNKLNAGAQQIEGTSMQQTDSVDAIATAINEMSYAIKEVAQNANLTAEEVNKVNLLTTDGTEITGRAVKEIQGLSETVSKATEVILKLSENSTDIASVLDVIRSIAEQTNLLALNAAIEAARAGEQGRGFAVVADEVRTLAARTQQSTEDIQVMIETLQKGVKEAVTAINLGNEATQSSVDLSEKTLDAFAKIATASQNVIEASSQTATATEEQSQVAEDVSRNITELSDQTSSNYQMAKDNGSDATAILSLAQDLNNSVSRFKLN</sequence>
<accession>A0ABQ3J1Q2</accession>
<dbReference type="PANTHER" id="PTHR32089:SF119">
    <property type="entry name" value="METHYL-ACCEPTING CHEMOTAXIS PROTEIN CTPL"/>
    <property type="match status" value="1"/>
</dbReference>
<dbReference type="RefSeq" id="WP_189378798.1">
    <property type="nucleotide sequence ID" value="NZ_BNAH01000011.1"/>
</dbReference>
<dbReference type="EMBL" id="BNAH01000011">
    <property type="protein sequence ID" value="GHE96116.1"/>
    <property type="molecule type" value="Genomic_DNA"/>
</dbReference>
<dbReference type="PRINTS" id="PR00260">
    <property type="entry name" value="CHEMTRNSDUCR"/>
</dbReference>
<feature type="domain" description="Methyl-accepting transducer" evidence="9">
    <location>
        <begin position="271"/>
        <end position="507"/>
    </location>
</feature>
<dbReference type="CDD" id="cd06225">
    <property type="entry name" value="HAMP"/>
    <property type="match status" value="1"/>
</dbReference>
<dbReference type="CDD" id="cd11386">
    <property type="entry name" value="MCP_signal"/>
    <property type="match status" value="1"/>
</dbReference>
<evidence type="ECO:0000256" key="1">
    <source>
        <dbReference type="ARBA" id="ARBA00004141"/>
    </source>
</evidence>